<sequence length="48" mass="5893">MIRHYTVHTRRKDNKTLQVVTIYESNMTKKQIEKENRYTKKINKVVVE</sequence>
<dbReference type="Proteomes" id="UP000199139">
    <property type="component" value="Unassembled WGS sequence"/>
</dbReference>
<evidence type="ECO:0000313" key="4">
    <source>
        <dbReference type="Proteomes" id="UP000321773"/>
    </source>
</evidence>
<name>A0A1I6SH66_9BACI</name>
<protein>
    <submittedName>
        <fullName evidence="2">Uncharacterized protein</fullName>
    </submittedName>
</protein>
<organism evidence="2 3">
    <name type="scientific">Halolactibacillus miurensis</name>
    <dbReference type="NCBI Taxonomy" id="306541"/>
    <lineage>
        <taxon>Bacteria</taxon>
        <taxon>Bacillati</taxon>
        <taxon>Bacillota</taxon>
        <taxon>Bacilli</taxon>
        <taxon>Bacillales</taxon>
        <taxon>Bacillaceae</taxon>
        <taxon>Halolactibacillus</taxon>
    </lineage>
</organism>
<keyword evidence="4" id="KW-1185">Reference proteome</keyword>
<dbReference type="EMBL" id="BJWJ01000008">
    <property type="protein sequence ID" value="GEM04108.1"/>
    <property type="molecule type" value="Genomic_DNA"/>
</dbReference>
<dbReference type="RefSeq" id="WP_177220668.1">
    <property type="nucleotide sequence ID" value="NZ_BJWJ01000008.1"/>
</dbReference>
<dbReference type="EMBL" id="FPAI01000009">
    <property type="protein sequence ID" value="SFS76277.1"/>
    <property type="molecule type" value="Genomic_DNA"/>
</dbReference>
<evidence type="ECO:0000313" key="2">
    <source>
        <dbReference type="EMBL" id="SFS76277.1"/>
    </source>
</evidence>
<gene>
    <name evidence="1" type="ORF">HMI01_10960</name>
    <name evidence="2" type="ORF">SAMN05421668_10947</name>
</gene>
<accession>A0A1I6SH66</accession>
<dbReference type="Proteomes" id="UP000321773">
    <property type="component" value="Unassembled WGS sequence"/>
</dbReference>
<evidence type="ECO:0000313" key="1">
    <source>
        <dbReference type="EMBL" id="GEM04108.1"/>
    </source>
</evidence>
<reference evidence="1 4" key="2">
    <citation type="submission" date="2019-07" db="EMBL/GenBank/DDBJ databases">
        <title>Whole genome shotgun sequence of Halolactibacillus miurensis NBRC 100873.</title>
        <authorList>
            <person name="Hosoyama A."/>
            <person name="Uohara A."/>
            <person name="Ohji S."/>
            <person name="Ichikawa N."/>
        </authorList>
    </citation>
    <scope>NUCLEOTIDE SEQUENCE [LARGE SCALE GENOMIC DNA]</scope>
    <source>
        <strain evidence="1 4">NBRC 100873</strain>
    </source>
</reference>
<dbReference type="STRING" id="306541.SAMN05421668_10947"/>
<evidence type="ECO:0000313" key="3">
    <source>
        <dbReference type="Proteomes" id="UP000199139"/>
    </source>
</evidence>
<proteinExistence type="predicted"/>
<reference evidence="2 3" key="1">
    <citation type="submission" date="2016-10" db="EMBL/GenBank/DDBJ databases">
        <authorList>
            <person name="de Groot N.N."/>
        </authorList>
    </citation>
    <scope>NUCLEOTIDE SEQUENCE [LARGE SCALE GENOMIC DNA]</scope>
    <source>
        <strain evidence="2 3">DSM 17074</strain>
    </source>
</reference>
<dbReference type="AlphaFoldDB" id="A0A1I6SH66"/>